<comment type="caution">
    <text evidence="1">The sequence shown here is derived from an EMBL/GenBank/DDBJ whole genome shotgun (WGS) entry which is preliminary data.</text>
</comment>
<evidence type="ECO:0000313" key="1">
    <source>
        <dbReference type="EMBL" id="EAT58030.1"/>
    </source>
</evidence>
<organism evidence="1 2">
    <name type="scientific">Chlorobium ferrooxidans DSM 13031</name>
    <dbReference type="NCBI Taxonomy" id="377431"/>
    <lineage>
        <taxon>Bacteria</taxon>
        <taxon>Pseudomonadati</taxon>
        <taxon>Chlorobiota</taxon>
        <taxon>Chlorobiia</taxon>
        <taxon>Chlorobiales</taxon>
        <taxon>Chlorobiaceae</taxon>
        <taxon>Chlorobium/Pelodictyon group</taxon>
        <taxon>Chlorobium</taxon>
    </lineage>
</organism>
<name>Q0YP16_9CHLB</name>
<dbReference type="EMBL" id="AASE01000039">
    <property type="protein sequence ID" value="EAT58030.1"/>
    <property type="molecule type" value="Genomic_DNA"/>
</dbReference>
<reference evidence="1 2" key="2">
    <citation type="submission" date="2006-07" db="EMBL/GenBank/DDBJ databases">
        <title>Sequencing of the draft genome and assembly of Chlorobium ferroxidans DSM 13031.</title>
        <authorList>
            <consortium name="US DOE Joint Genome Institute (JGI-PGF)"/>
            <person name="Copeland A."/>
            <person name="Lucas S."/>
            <person name="Lapidus A."/>
            <person name="Barry K."/>
            <person name="Glavina del Rio T."/>
            <person name="Dalin E."/>
            <person name="Tice H."/>
            <person name="Bruce D."/>
            <person name="Pitluck S."/>
            <person name="Richardson P."/>
        </authorList>
    </citation>
    <scope>NUCLEOTIDE SEQUENCE [LARGE SCALE GENOMIC DNA]</scope>
    <source>
        <strain evidence="1 2">DSM 13031</strain>
    </source>
</reference>
<proteinExistence type="predicted"/>
<dbReference type="InterPro" id="IPR025528">
    <property type="entry name" value="BrnA_antitoxin"/>
</dbReference>
<dbReference type="AlphaFoldDB" id="Q0YP16"/>
<protein>
    <submittedName>
        <fullName evidence="1">Uncharacterized protein</fullName>
    </submittedName>
</protein>
<gene>
    <name evidence="1" type="ORF">CferDRAFT_0028</name>
</gene>
<dbReference type="Pfam" id="PF14384">
    <property type="entry name" value="BrnA_antitoxin"/>
    <property type="match status" value="1"/>
</dbReference>
<accession>Q0YP16</accession>
<keyword evidence="2" id="KW-1185">Reference proteome</keyword>
<evidence type="ECO:0000313" key="2">
    <source>
        <dbReference type="Proteomes" id="UP000004162"/>
    </source>
</evidence>
<dbReference type="RefSeq" id="WP_006367368.1">
    <property type="nucleotide sequence ID" value="NZ_AASE01000039.1"/>
</dbReference>
<sequence>MEKNGRIVRYTDEELIAMQKRGEDKSNWAAAAAMTDAEIEAAIADDPDEAGMVVDWSTTSVELPQPKAVLNMRVDYDIMEFFRSEGKGYQTKINAVLRSYVDQRRKHARRLSNLNKFE</sequence>
<dbReference type="Proteomes" id="UP000004162">
    <property type="component" value="Unassembled WGS sequence"/>
</dbReference>
<reference evidence="1 2" key="1">
    <citation type="submission" date="2006-07" db="EMBL/GenBank/DDBJ databases">
        <title>Annotation of the draft genome assembly of Chlorobium ferroxidans DSM 13031.</title>
        <authorList>
            <consortium name="US DOE Joint Genome Institute (JGI-ORNL)"/>
            <person name="Larimer F."/>
            <person name="Land M."/>
            <person name="Hauser L."/>
        </authorList>
    </citation>
    <scope>NUCLEOTIDE SEQUENCE [LARGE SCALE GENOMIC DNA]</scope>
    <source>
        <strain evidence="1 2">DSM 13031</strain>
    </source>
</reference>